<protein>
    <recommendedName>
        <fullName evidence="1">Glycosyltransferase family 18 catalytic domain-containing protein</fullName>
    </recommendedName>
</protein>
<accession>A0A7S0I4D2</accession>
<proteinExistence type="predicted"/>
<reference evidence="2" key="1">
    <citation type="submission" date="2021-01" db="EMBL/GenBank/DDBJ databases">
        <authorList>
            <person name="Corre E."/>
            <person name="Pelletier E."/>
            <person name="Niang G."/>
            <person name="Scheremetjew M."/>
            <person name="Finn R."/>
            <person name="Kale V."/>
            <person name="Holt S."/>
            <person name="Cochrane G."/>
            <person name="Meng A."/>
            <person name="Brown T."/>
            <person name="Cohen L."/>
        </authorList>
    </citation>
    <scope>NUCLEOTIDE SEQUENCE</scope>
    <source>
        <strain evidence="2">CCMP325</strain>
    </source>
</reference>
<dbReference type="InterPro" id="IPR026116">
    <property type="entry name" value="GT18_cat"/>
</dbReference>
<dbReference type="UniPathway" id="UPA00378"/>
<dbReference type="GO" id="GO:0030144">
    <property type="term" value="F:alpha-1,6-mannosylglycoprotein 6-beta-N-acetylglucosaminyltransferase activity"/>
    <property type="evidence" value="ECO:0007669"/>
    <property type="project" value="InterPro"/>
</dbReference>
<dbReference type="EMBL" id="HBEO01036642">
    <property type="protein sequence ID" value="CAD8510586.1"/>
    <property type="molecule type" value="Transcribed_RNA"/>
</dbReference>
<evidence type="ECO:0000313" key="2">
    <source>
        <dbReference type="EMBL" id="CAD8510586.1"/>
    </source>
</evidence>
<name>A0A7S0I4D2_9CRYP</name>
<feature type="domain" description="Glycosyltransferase family 18 catalytic" evidence="1">
    <location>
        <begin position="199"/>
        <end position="287"/>
    </location>
</feature>
<sequence>MMKEVQARCQHVLLLEQSEGTSLCPNALHVIRYAVAKADNFWGSWSILRFSKGASGMLLPCAELDKLADFVLENAGVASFESLIDMWFSKDVASYPQLKPWQNHLPAGQQLLYRHNLIQTQDLACAASFVLSNTLLKDNAFHGDCSQAADFSPCHVVPPEPFLIFQNAGDKASHSSSSPSSAKDLANVHEFDKLPDERHIVSGELGVDCESTCTAASMKCQEDLMDIINNCDALKIAFPGQCKSCSQSEGNDQPAIDVDAGICLTKAEKKGFTCKASHPKTRRACVCGTDGAA</sequence>
<dbReference type="AlphaFoldDB" id="A0A7S0I4D2"/>
<evidence type="ECO:0000259" key="1">
    <source>
        <dbReference type="Pfam" id="PF15024"/>
    </source>
</evidence>
<organism evidence="2">
    <name type="scientific">Hanusia phi</name>
    <dbReference type="NCBI Taxonomy" id="3032"/>
    <lineage>
        <taxon>Eukaryota</taxon>
        <taxon>Cryptophyceae</taxon>
        <taxon>Pyrenomonadales</taxon>
        <taxon>Geminigeraceae</taxon>
        <taxon>Hanusia</taxon>
    </lineage>
</organism>
<dbReference type="Pfam" id="PF15024">
    <property type="entry name" value="Glyco_transf_18"/>
    <property type="match status" value="1"/>
</dbReference>
<gene>
    <name evidence="2" type="ORF">HPHI1048_LOCUS24837</name>
</gene>